<accession>A0A5E4SQU9</accession>
<evidence type="ECO:0000313" key="2">
    <source>
        <dbReference type="Proteomes" id="UP000366945"/>
    </source>
</evidence>
<protein>
    <submittedName>
        <fullName evidence="1">Uncharacterized protein</fullName>
    </submittedName>
</protein>
<proteinExistence type="predicted"/>
<keyword evidence="2" id="KW-1185">Reference proteome</keyword>
<dbReference type="EMBL" id="CABPSK010000001">
    <property type="protein sequence ID" value="VVD77352.1"/>
    <property type="molecule type" value="Genomic_DNA"/>
</dbReference>
<sequence length="148" mass="16894">MDTPEKFTEDFTSDYVHRLLDRFIKDPVFLAFMDITVLSGTIGFSRASRWRMELPTRGNILALSPNSKAKFQFDFSVRSVRFGCAAGDSSCEINYFDFDGRLLHTARPPKNNEPDRWVDYARDTADIRSVVITDGGTLTEVDHFIVQT</sequence>
<organism evidence="1 2">
    <name type="scientific">Pandoraea pneumonica</name>
    <dbReference type="NCBI Taxonomy" id="2508299"/>
    <lineage>
        <taxon>Bacteria</taxon>
        <taxon>Pseudomonadati</taxon>
        <taxon>Pseudomonadota</taxon>
        <taxon>Betaproteobacteria</taxon>
        <taxon>Burkholderiales</taxon>
        <taxon>Burkholderiaceae</taxon>
        <taxon>Pandoraea</taxon>
    </lineage>
</organism>
<dbReference type="AlphaFoldDB" id="A0A5E4SQU9"/>
<reference evidence="1 2" key="1">
    <citation type="submission" date="2019-08" db="EMBL/GenBank/DDBJ databases">
        <authorList>
            <person name="Peeters C."/>
        </authorList>
    </citation>
    <scope>NUCLEOTIDE SEQUENCE [LARGE SCALE GENOMIC DNA]</scope>
    <source>
        <strain evidence="1 2">LMG 31114</strain>
    </source>
</reference>
<gene>
    <name evidence="1" type="ORF">PPN31114_00943</name>
</gene>
<evidence type="ECO:0000313" key="1">
    <source>
        <dbReference type="EMBL" id="VVD77352.1"/>
    </source>
</evidence>
<dbReference type="GeneID" id="300403001"/>
<dbReference type="Proteomes" id="UP000366945">
    <property type="component" value="Unassembled WGS sequence"/>
</dbReference>
<dbReference type="RefSeq" id="WP_150678293.1">
    <property type="nucleotide sequence ID" value="NZ_CABPSK010000001.1"/>
</dbReference>
<name>A0A5E4SQU9_9BURK</name>